<protein>
    <submittedName>
        <fullName evidence="2">Uncharacterized protein</fullName>
    </submittedName>
</protein>
<name>A0A9X0CF93_9CNID</name>
<dbReference type="Proteomes" id="UP001163046">
    <property type="component" value="Unassembled WGS sequence"/>
</dbReference>
<evidence type="ECO:0000256" key="1">
    <source>
        <dbReference type="SAM" id="MobiDB-lite"/>
    </source>
</evidence>
<dbReference type="EMBL" id="MU827797">
    <property type="protein sequence ID" value="KAJ7328176.1"/>
    <property type="molecule type" value="Genomic_DNA"/>
</dbReference>
<proteinExistence type="predicted"/>
<evidence type="ECO:0000313" key="3">
    <source>
        <dbReference type="Proteomes" id="UP001163046"/>
    </source>
</evidence>
<organism evidence="2 3">
    <name type="scientific">Desmophyllum pertusum</name>
    <dbReference type="NCBI Taxonomy" id="174260"/>
    <lineage>
        <taxon>Eukaryota</taxon>
        <taxon>Metazoa</taxon>
        <taxon>Cnidaria</taxon>
        <taxon>Anthozoa</taxon>
        <taxon>Hexacorallia</taxon>
        <taxon>Scleractinia</taxon>
        <taxon>Caryophylliina</taxon>
        <taxon>Caryophylliidae</taxon>
        <taxon>Desmophyllum</taxon>
    </lineage>
</organism>
<feature type="compositionally biased region" description="Polar residues" evidence="1">
    <location>
        <begin position="23"/>
        <end position="33"/>
    </location>
</feature>
<dbReference type="AlphaFoldDB" id="A0A9X0CF93"/>
<comment type="caution">
    <text evidence="2">The sequence shown here is derived from an EMBL/GenBank/DDBJ whole genome shotgun (WGS) entry which is preliminary data.</text>
</comment>
<gene>
    <name evidence="2" type="ORF">OS493_025050</name>
</gene>
<feature type="region of interest" description="Disordered" evidence="1">
    <location>
        <begin position="59"/>
        <end position="96"/>
    </location>
</feature>
<sequence length="207" mass="23091">MEEGDDYDSQSQAASRSTEQDGTEQTPSGCHSFLQSQFNGTNTVFGEIEQGFQPVSDRFFAGHNSYQGNEQPAIKKFRGPELDETNDGEKDEEKTSLFSDDNAAWLVQCVPTRPQSPDCACVDPQFQAASLGLPMAHEQSFWSKDFALPAECVTISGVARGRRRHAICEELDTTGRLQRNRSEESFNLGNISDELDILTNTSRKRKR</sequence>
<keyword evidence="3" id="KW-1185">Reference proteome</keyword>
<accession>A0A9X0CF93</accession>
<reference evidence="2" key="1">
    <citation type="submission" date="2023-01" db="EMBL/GenBank/DDBJ databases">
        <title>Genome assembly of the deep-sea coral Lophelia pertusa.</title>
        <authorList>
            <person name="Herrera S."/>
            <person name="Cordes E."/>
        </authorList>
    </citation>
    <scope>NUCLEOTIDE SEQUENCE</scope>
    <source>
        <strain evidence="2">USNM1676648</strain>
        <tissue evidence="2">Polyp</tissue>
    </source>
</reference>
<evidence type="ECO:0000313" key="2">
    <source>
        <dbReference type="EMBL" id="KAJ7328176.1"/>
    </source>
</evidence>
<feature type="region of interest" description="Disordered" evidence="1">
    <location>
        <begin position="1"/>
        <end position="33"/>
    </location>
</feature>